<dbReference type="PANTHER" id="PTHR37479:SF1">
    <property type="entry name" value="CELL DIVISION PROTEIN FTSL"/>
    <property type="match status" value="1"/>
</dbReference>
<comment type="function">
    <text evidence="8">Essential cell division protein. May link together the upstream cell division proteins, which are predominantly cytoplasmic, with the downstream cell division proteins, which are predominantly periplasmic.</text>
</comment>
<gene>
    <name evidence="8 10" type="primary">ftsL</name>
    <name evidence="10" type="ORF">Kalk_17385</name>
</gene>
<keyword evidence="3 8" id="KW-0132">Cell division</keyword>
<sequence length="84" mass="9506">MFVIVALVLVMGSCLAVIYSSFETRRLVATHQRLQLDNNAMQVEWGQLLLEQSTWGSYNRVEQLAGAKLKMRVPSPNEIVMVEP</sequence>
<dbReference type="PANTHER" id="PTHR37479">
    <property type="entry name" value="CELL DIVISION PROTEIN FTSL"/>
    <property type="match status" value="1"/>
</dbReference>
<keyword evidence="5 8" id="KW-1133">Transmembrane helix</keyword>
<keyword evidence="6 8" id="KW-0472">Membrane</keyword>
<evidence type="ECO:0000256" key="8">
    <source>
        <dbReference type="HAMAP-Rule" id="MF_00910"/>
    </source>
</evidence>
<evidence type="ECO:0000256" key="9">
    <source>
        <dbReference type="NCBIfam" id="TIGR02209"/>
    </source>
</evidence>
<evidence type="ECO:0000256" key="2">
    <source>
        <dbReference type="ARBA" id="ARBA00022475"/>
    </source>
</evidence>
<dbReference type="AlphaFoldDB" id="A0A2K9LRR5"/>
<organism evidence="10 11">
    <name type="scientific">Ketobacter alkanivorans</name>
    <dbReference type="NCBI Taxonomy" id="1917421"/>
    <lineage>
        <taxon>Bacteria</taxon>
        <taxon>Pseudomonadati</taxon>
        <taxon>Pseudomonadota</taxon>
        <taxon>Gammaproteobacteria</taxon>
        <taxon>Pseudomonadales</taxon>
        <taxon>Ketobacteraceae</taxon>
        <taxon>Ketobacter</taxon>
    </lineage>
</organism>
<dbReference type="GO" id="GO:0032153">
    <property type="term" value="C:cell division site"/>
    <property type="evidence" value="ECO:0007669"/>
    <property type="project" value="UniProtKB-UniRule"/>
</dbReference>
<dbReference type="GO" id="GO:0043093">
    <property type="term" value="P:FtsZ-dependent cytokinesis"/>
    <property type="evidence" value="ECO:0007669"/>
    <property type="project" value="UniProtKB-UniRule"/>
</dbReference>
<dbReference type="GO" id="GO:0005886">
    <property type="term" value="C:plasma membrane"/>
    <property type="evidence" value="ECO:0007669"/>
    <property type="project" value="UniProtKB-SubCell"/>
</dbReference>
<keyword evidence="7 8" id="KW-0131">Cell cycle</keyword>
<evidence type="ECO:0000256" key="6">
    <source>
        <dbReference type="ARBA" id="ARBA00023136"/>
    </source>
</evidence>
<keyword evidence="2 8" id="KW-1003">Cell membrane</keyword>
<keyword evidence="4 8" id="KW-0812">Transmembrane</keyword>
<dbReference type="InterPro" id="IPR011922">
    <property type="entry name" value="Cell_div_FtsL"/>
</dbReference>
<dbReference type="EMBL" id="CP022684">
    <property type="protein sequence ID" value="AUM15008.1"/>
    <property type="molecule type" value="Genomic_DNA"/>
</dbReference>
<dbReference type="OrthoDB" id="5298556at2"/>
<comment type="similarity">
    <text evidence="8">Belongs to the FtsL family.</text>
</comment>
<protein>
    <recommendedName>
        <fullName evidence="8 9">Cell division protein FtsL</fullName>
    </recommendedName>
</protein>
<dbReference type="KEGG" id="kak:Kalk_17385"/>
<dbReference type="Proteomes" id="UP000235116">
    <property type="component" value="Chromosome"/>
</dbReference>
<name>A0A2K9LRR5_9GAMM</name>
<keyword evidence="11" id="KW-1185">Reference proteome</keyword>
<evidence type="ECO:0000313" key="10">
    <source>
        <dbReference type="EMBL" id="AUM15008.1"/>
    </source>
</evidence>
<dbReference type="Pfam" id="PF04999">
    <property type="entry name" value="FtsL"/>
    <property type="match status" value="1"/>
</dbReference>
<reference evidence="11" key="1">
    <citation type="submission" date="2017-08" db="EMBL/GenBank/DDBJ databases">
        <title>Direct submision.</title>
        <authorList>
            <person name="Kim S.-J."/>
            <person name="Rhee S.-K."/>
        </authorList>
    </citation>
    <scope>NUCLEOTIDE SEQUENCE [LARGE SCALE GENOMIC DNA]</scope>
    <source>
        <strain evidence="11">GI5</strain>
    </source>
</reference>
<dbReference type="NCBIfam" id="TIGR02209">
    <property type="entry name" value="ftsL_broad"/>
    <property type="match status" value="1"/>
</dbReference>
<evidence type="ECO:0000256" key="5">
    <source>
        <dbReference type="ARBA" id="ARBA00022989"/>
    </source>
</evidence>
<evidence type="ECO:0000256" key="7">
    <source>
        <dbReference type="ARBA" id="ARBA00023306"/>
    </source>
</evidence>
<evidence type="ECO:0000256" key="3">
    <source>
        <dbReference type="ARBA" id="ARBA00022618"/>
    </source>
</evidence>
<comment type="subcellular location">
    <subcellularLocation>
        <location evidence="8">Cell inner membrane</location>
        <topology evidence="8">Single-pass type II membrane protein</topology>
    </subcellularLocation>
    <subcellularLocation>
        <location evidence="1">Cell membrane</location>
        <topology evidence="1">Single-pass type II membrane protein</topology>
    </subcellularLocation>
    <text evidence="8">Localizes to the division septum where it forms a ring structure.</text>
</comment>
<evidence type="ECO:0000313" key="11">
    <source>
        <dbReference type="Proteomes" id="UP000235116"/>
    </source>
</evidence>
<keyword evidence="8" id="KW-0997">Cell inner membrane</keyword>
<accession>A0A2K9LRR5</accession>
<comment type="subunit">
    <text evidence="8">Part of a complex composed of FtsB, FtsL and FtsQ.</text>
</comment>
<dbReference type="HAMAP" id="MF_00910">
    <property type="entry name" value="FtsL"/>
    <property type="match status" value="1"/>
</dbReference>
<evidence type="ECO:0000256" key="4">
    <source>
        <dbReference type="ARBA" id="ARBA00022692"/>
    </source>
</evidence>
<proteinExistence type="inferred from homology"/>
<evidence type="ECO:0000256" key="1">
    <source>
        <dbReference type="ARBA" id="ARBA00004401"/>
    </source>
</evidence>